<dbReference type="InterPro" id="IPR000914">
    <property type="entry name" value="SBP_5_dom"/>
</dbReference>
<dbReference type="Proteomes" id="UP000178811">
    <property type="component" value="Unassembled WGS sequence"/>
</dbReference>
<dbReference type="InterPro" id="IPR030678">
    <property type="entry name" value="Peptide/Ni-bd"/>
</dbReference>
<dbReference type="GO" id="GO:1904680">
    <property type="term" value="F:peptide transmembrane transporter activity"/>
    <property type="evidence" value="ECO:0007669"/>
    <property type="project" value="TreeGrafter"/>
</dbReference>
<feature type="domain" description="Solute-binding protein family 5" evidence="5">
    <location>
        <begin position="136"/>
        <end position="498"/>
    </location>
</feature>
<evidence type="ECO:0000256" key="4">
    <source>
        <dbReference type="SAM" id="Phobius"/>
    </source>
</evidence>
<proteinExistence type="inferred from homology"/>
<dbReference type="Gene3D" id="3.10.105.10">
    <property type="entry name" value="Dipeptide-binding Protein, Domain 3"/>
    <property type="match status" value="1"/>
</dbReference>
<dbReference type="PANTHER" id="PTHR30290:SF9">
    <property type="entry name" value="OLIGOPEPTIDE-BINDING PROTEIN APPA"/>
    <property type="match status" value="1"/>
</dbReference>
<dbReference type="GO" id="GO:0042597">
    <property type="term" value="C:periplasmic space"/>
    <property type="evidence" value="ECO:0007669"/>
    <property type="project" value="UniProtKB-ARBA"/>
</dbReference>
<dbReference type="PANTHER" id="PTHR30290">
    <property type="entry name" value="PERIPLASMIC BINDING COMPONENT OF ABC TRANSPORTER"/>
    <property type="match status" value="1"/>
</dbReference>
<dbReference type="EMBL" id="MFLW01000010">
    <property type="protein sequence ID" value="OGG78376.1"/>
    <property type="molecule type" value="Genomic_DNA"/>
</dbReference>
<reference evidence="6 7" key="1">
    <citation type="journal article" date="2016" name="Nat. Commun.">
        <title>Thousands of microbial genomes shed light on interconnected biogeochemical processes in an aquifer system.</title>
        <authorList>
            <person name="Anantharaman K."/>
            <person name="Brown C.T."/>
            <person name="Hug L.A."/>
            <person name="Sharon I."/>
            <person name="Castelle C.J."/>
            <person name="Probst A.J."/>
            <person name="Thomas B.C."/>
            <person name="Singh A."/>
            <person name="Wilkins M.J."/>
            <person name="Karaoz U."/>
            <person name="Brodie E.L."/>
            <person name="Williams K.H."/>
            <person name="Hubbard S.S."/>
            <person name="Banfield J.F."/>
        </authorList>
    </citation>
    <scope>NUCLEOTIDE SEQUENCE [LARGE SCALE GENOMIC DNA]</scope>
</reference>
<dbReference type="InterPro" id="IPR039424">
    <property type="entry name" value="SBP_5"/>
</dbReference>
<protein>
    <recommendedName>
        <fullName evidence="5">Solute-binding protein family 5 domain-containing protein</fullName>
    </recommendedName>
</protein>
<keyword evidence="3" id="KW-0732">Signal</keyword>
<name>A0A1F6EXR9_9BACT</name>
<comment type="similarity">
    <text evidence="1">Belongs to the bacterial solute-binding protein 5 family.</text>
</comment>
<dbReference type="Pfam" id="PF00496">
    <property type="entry name" value="SBP_bac_5"/>
    <property type="match status" value="1"/>
</dbReference>
<dbReference type="AlphaFoldDB" id="A0A1F6EXR9"/>
<evidence type="ECO:0000256" key="1">
    <source>
        <dbReference type="ARBA" id="ARBA00005695"/>
    </source>
</evidence>
<dbReference type="SUPFAM" id="SSF53850">
    <property type="entry name" value="Periplasmic binding protein-like II"/>
    <property type="match status" value="1"/>
</dbReference>
<evidence type="ECO:0000259" key="5">
    <source>
        <dbReference type="Pfam" id="PF00496"/>
    </source>
</evidence>
<keyword evidence="4" id="KW-1133">Transmembrane helix</keyword>
<gene>
    <name evidence="6" type="ORF">A3A36_01405</name>
</gene>
<organism evidence="6 7">
    <name type="scientific">Candidatus Kaiserbacteria bacterium RIFCSPLOWO2_01_FULL_52_12b</name>
    <dbReference type="NCBI Taxonomy" id="1798509"/>
    <lineage>
        <taxon>Bacteria</taxon>
        <taxon>Candidatus Kaiseribacteriota</taxon>
    </lineage>
</organism>
<keyword evidence="4" id="KW-0812">Transmembrane</keyword>
<keyword evidence="4" id="KW-0472">Membrane</keyword>
<accession>A0A1F6EXR9</accession>
<keyword evidence="2" id="KW-0813">Transport</keyword>
<dbReference type="CDD" id="cd08513">
    <property type="entry name" value="PBP2_thermophilic_Hb8_like"/>
    <property type="match status" value="1"/>
</dbReference>
<dbReference type="GO" id="GO:0043190">
    <property type="term" value="C:ATP-binding cassette (ABC) transporter complex"/>
    <property type="evidence" value="ECO:0007669"/>
    <property type="project" value="InterPro"/>
</dbReference>
<comment type="caution">
    <text evidence="6">The sequence shown here is derived from an EMBL/GenBank/DDBJ whole genome shotgun (WGS) entry which is preliminary data.</text>
</comment>
<dbReference type="GO" id="GO:0015833">
    <property type="term" value="P:peptide transport"/>
    <property type="evidence" value="ECO:0007669"/>
    <property type="project" value="TreeGrafter"/>
</dbReference>
<dbReference type="Gene3D" id="3.40.190.10">
    <property type="entry name" value="Periplasmic binding protein-like II"/>
    <property type="match status" value="1"/>
</dbReference>
<dbReference type="PIRSF" id="PIRSF002741">
    <property type="entry name" value="MppA"/>
    <property type="match status" value="1"/>
</dbReference>
<feature type="transmembrane region" description="Helical" evidence="4">
    <location>
        <begin position="60"/>
        <end position="80"/>
    </location>
</feature>
<evidence type="ECO:0000256" key="3">
    <source>
        <dbReference type="ARBA" id="ARBA00022729"/>
    </source>
</evidence>
<sequence length="605" mass="66269">MNDEKVGIHERHIDIPVAENLQSSPVSAPTWKERLARSWNVPALDRLQARVQAFSLGDRVLFYALAIFVSIITLLSLHALNQSLLVEVPAYGGSLTEGEVGSPQFINPLLAISDADRDLSQLVHAGLMGLSGSGALTPVLAESYTVSPDGKSYTFILRTNAKFADGTPVTADDVVFTVQKAQDPALKSPEYANWSGVSAQTIDPRTVRFTLSKPYAPFLGLTTLGILPVRLWRNISNEEFPFSTLETNPVGAGPFKVDTISRDASGLIKRVLLIANPHYVLGRPYLDSIRFDFYARTEDLASALLRGDVESAYGVPLQGVLTAPYARVFGVFWNPSEKQVYARAEVRKALSLALNRDVIVRDVFDGYATAIMGPVPPGGSVEQVPIPQSENNTEEAARILETAGWTYDGSARLWKAPVGGGSVPGGKQTLDGITIRTSNMSELKNVASKVKADWERLGVPIGIELYEPGDLSQNVIRPRKYEALLYGMVIGRDQDLYAFWDSKERNDPGLNIALYANKTVDDLLESARASTDEALRTGHLQKIENIVAADYPAAFLYAPDFTYKVPNDVRGVELPQIITPADRFATAASWYRSTDAVWSFFARSR</sequence>
<evidence type="ECO:0000256" key="2">
    <source>
        <dbReference type="ARBA" id="ARBA00022448"/>
    </source>
</evidence>
<evidence type="ECO:0000313" key="6">
    <source>
        <dbReference type="EMBL" id="OGG78376.1"/>
    </source>
</evidence>
<evidence type="ECO:0000313" key="7">
    <source>
        <dbReference type="Proteomes" id="UP000178811"/>
    </source>
</evidence>
<dbReference type="Gene3D" id="3.90.76.10">
    <property type="entry name" value="Dipeptide-binding Protein, Domain 1"/>
    <property type="match status" value="1"/>
</dbReference>